<feature type="region of interest" description="Disordered" evidence="1">
    <location>
        <begin position="24"/>
        <end position="58"/>
    </location>
</feature>
<dbReference type="Proteomes" id="UP001148838">
    <property type="component" value="Unassembled WGS sequence"/>
</dbReference>
<reference evidence="2 3" key="1">
    <citation type="journal article" date="2022" name="Allergy">
        <title>Genome assembly and annotation of Periplaneta americana reveal a comprehensive cockroach allergen profile.</title>
        <authorList>
            <person name="Wang L."/>
            <person name="Xiong Q."/>
            <person name="Saelim N."/>
            <person name="Wang L."/>
            <person name="Nong W."/>
            <person name="Wan A.T."/>
            <person name="Shi M."/>
            <person name="Liu X."/>
            <person name="Cao Q."/>
            <person name="Hui J.H.L."/>
            <person name="Sookrung N."/>
            <person name="Leung T.F."/>
            <person name="Tungtrongchitr A."/>
            <person name="Tsui S.K.W."/>
        </authorList>
    </citation>
    <scope>NUCLEOTIDE SEQUENCE [LARGE SCALE GENOMIC DNA]</scope>
    <source>
        <strain evidence="2">PWHHKU_190912</strain>
    </source>
</reference>
<comment type="caution">
    <text evidence="2">The sequence shown here is derived from an EMBL/GenBank/DDBJ whole genome shotgun (WGS) entry which is preliminary data.</text>
</comment>
<evidence type="ECO:0000313" key="3">
    <source>
        <dbReference type="Proteomes" id="UP001148838"/>
    </source>
</evidence>
<accession>A0ABQ8RZX6</accession>
<name>A0ABQ8RZX6_PERAM</name>
<keyword evidence="3" id="KW-1185">Reference proteome</keyword>
<gene>
    <name evidence="2" type="ORF">ANN_24866</name>
</gene>
<organism evidence="2 3">
    <name type="scientific">Periplaneta americana</name>
    <name type="common">American cockroach</name>
    <name type="synonym">Blatta americana</name>
    <dbReference type="NCBI Taxonomy" id="6978"/>
    <lineage>
        <taxon>Eukaryota</taxon>
        <taxon>Metazoa</taxon>
        <taxon>Ecdysozoa</taxon>
        <taxon>Arthropoda</taxon>
        <taxon>Hexapoda</taxon>
        <taxon>Insecta</taxon>
        <taxon>Pterygota</taxon>
        <taxon>Neoptera</taxon>
        <taxon>Polyneoptera</taxon>
        <taxon>Dictyoptera</taxon>
        <taxon>Blattodea</taxon>
        <taxon>Blattoidea</taxon>
        <taxon>Blattidae</taxon>
        <taxon>Blattinae</taxon>
        <taxon>Periplaneta</taxon>
    </lineage>
</organism>
<sequence length="215" mass="23608">MAGLCEGGNEPPCSLKPEIYTLHAGGGGGGGEDDDDGDASNLGVKEGQSVVSPPPHSSQEIMEHYFRDPQARAGNIQSGRYYSKCPPSACNDVLEEFDLRFQHRQQVRLPADPEMGSDLSSVPAKIDYLIRFFFRIFANYKANVRFDSDKESGDFSPFLCSNALDETPKRIVTDCEELVRWVTHDQSSVVKICDNALCVSSRVLLHSNGATSLMN</sequence>
<evidence type="ECO:0000313" key="2">
    <source>
        <dbReference type="EMBL" id="KAJ4427248.1"/>
    </source>
</evidence>
<proteinExistence type="predicted"/>
<dbReference type="EMBL" id="JAJSOF020000038">
    <property type="protein sequence ID" value="KAJ4427248.1"/>
    <property type="molecule type" value="Genomic_DNA"/>
</dbReference>
<evidence type="ECO:0000256" key="1">
    <source>
        <dbReference type="SAM" id="MobiDB-lite"/>
    </source>
</evidence>
<protein>
    <submittedName>
        <fullName evidence="2">Uncharacterized protein</fullName>
    </submittedName>
</protein>